<dbReference type="InterPro" id="IPR048354">
    <property type="entry name" value="TOD1_MUCI70_glycTrfase_dom"/>
</dbReference>
<proteinExistence type="predicted"/>
<protein>
    <recommendedName>
        <fullName evidence="1">TOD1/MUCI70 glycosyltransferase-like domain-containing protein</fullName>
    </recommendedName>
</protein>
<keyword evidence="3" id="KW-1185">Reference proteome</keyword>
<evidence type="ECO:0000313" key="2">
    <source>
        <dbReference type="EMBL" id="KAG0492624.1"/>
    </source>
</evidence>
<gene>
    <name evidence="2" type="ORF">HPP92_006022</name>
</gene>
<dbReference type="InterPro" id="IPR006852">
    <property type="entry name" value="TOD1_MUCI70"/>
</dbReference>
<organism evidence="2 3">
    <name type="scientific">Vanilla planifolia</name>
    <name type="common">Vanilla</name>
    <dbReference type="NCBI Taxonomy" id="51239"/>
    <lineage>
        <taxon>Eukaryota</taxon>
        <taxon>Viridiplantae</taxon>
        <taxon>Streptophyta</taxon>
        <taxon>Embryophyta</taxon>
        <taxon>Tracheophyta</taxon>
        <taxon>Spermatophyta</taxon>
        <taxon>Magnoliopsida</taxon>
        <taxon>Liliopsida</taxon>
        <taxon>Asparagales</taxon>
        <taxon>Orchidaceae</taxon>
        <taxon>Vanilloideae</taxon>
        <taxon>Vanilleae</taxon>
        <taxon>Vanilla</taxon>
    </lineage>
</organism>
<evidence type="ECO:0000259" key="1">
    <source>
        <dbReference type="Pfam" id="PF04765"/>
    </source>
</evidence>
<dbReference type="PANTHER" id="PTHR12956:SF27">
    <property type="entry name" value="TRANSMEMBRANE PROTEIN"/>
    <property type="match status" value="1"/>
</dbReference>
<dbReference type="PANTHER" id="PTHR12956">
    <property type="entry name" value="ALKALINE CERAMIDASE-RELATED"/>
    <property type="match status" value="1"/>
</dbReference>
<dbReference type="AlphaFoldDB" id="A0A835V9L8"/>
<accession>A0A835V9L8</accession>
<name>A0A835V9L8_VANPL</name>
<evidence type="ECO:0000313" key="3">
    <source>
        <dbReference type="Proteomes" id="UP000636800"/>
    </source>
</evidence>
<dbReference type="OrthoDB" id="429145at2759"/>
<feature type="domain" description="TOD1/MUCI70 glycosyltransferase-like" evidence="1">
    <location>
        <begin position="9"/>
        <end position="233"/>
    </location>
</feature>
<reference evidence="2 3" key="1">
    <citation type="journal article" date="2020" name="Nat. Food">
        <title>A phased Vanilla planifolia genome enables genetic improvement of flavour and production.</title>
        <authorList>
            <person name="Hasing T."/>
            <person name="Tang H."/>
            <person name="Brym M."/>
            <person name="Khazi F."/>
            <person name="Huang T."/>
            <person name="Chambers A.H."/>
        </authorList>
    </citation>
    <scope>NUCLEOTIDE SEQUENCE [LARGE SCALE GENOMIC DNA]</scope>
    <source>
        <tissue evidence="2">Leaf</tissue>
    </source>
</reference>
<dbReference type="Pfam" id="PF04765">
    <property type="entry name" value="TOD1_MUCI70"/>
    <property type="match status" value="1"/>
</dbReference>
<comment type="caution">
    <text evidence="2">The sequence shown here is derived from an EMBL/GenBank/DDBJ whole genome shotgun (WGS) entry which is preliminary data.</text>
</comment>
<dbReference type="Proteomes" id="UP000636800">
    <property type="component" value="Chromosome 2"/>
</dbReference>
<sequence>MNFTYFSVDYIDREQKPYSLNHLEPKFGGHQTLNERENSYYARNQTIHCGFVKGPEGYTSTGFDVNEKDKELMAYCQVVVSSCIFGSSDFLRRPTSKLISTYSKKHVCFMMFLDEVTKRKLFLEGHVPDDEGYVGLWKIILVKNLPYPDMRKSGKVPKFLSHRLFPSARYSIWIDSKMRLQADPMLIIEHFLWRTKSEFAIANHYDRHCVWEEVVQNKRLNKYNHTAIDLTISVLPIRWSL</sequence>
<dbReference type="EMBL" id="JADCNL010000002">
    <property type="protein sequence ID" value="KAG0492624.1"/>
    <property type="molecule type" value="Genomic_DNA"/>
</dbReference>